<proteinExistence type="predicted"/>
<feature type="domain" description="Reverse transcriptase zinc-binding" evidence="1">
    <location>
        <begin position="266"/>
        <end position="351"/>
    </location>
</feature>
<organism evidence="2 3">
    <name type="scientific">Rhynchospora pubera</name>
    <dbReference type="NCBI Taxonomy" id="906938"/>
    <lineage>
        <taxon>Eukaryota</taxon>
        <taxon>Viridiplantae</taxon>
        <taxon>Streptophyta</taxon>
        <taxon>Embryophyta</taxon>
        <taxon>Tracheophyta</taxon>
        <taxon>Spermatophyta</taxon>
        <taxon>Magnoliopsida</taxon>
        <taxon>Liliopsida</taxon>
        <taxon>Poales</taxon>
        <taxon>Cyperaceae</taxon>
        <taxon>Cyperoideae</taxon>
        <taxon>Rhynchosporeae</taxon>
        <taxon>Rhynchospora</taxon>
    </lineage>
</organism>
<evidence type="ECO:0000259" key="1">
    <source>
        <dbReference type="Pfam" id="PF13966"/>
    </source>
</evidence>
<comment type="caution">
    <text evidence="2">The sequence shown here is derived from an EMBL/GenBank/DDBJ whole genome shotgun (WGS) entry which is preliminary data.</text>
</comment>
<keyword evidence="2" id="KW-0548">Nucleotidyltransferase</keyword>
<reference evidence="2" key="1">
    <citation type="submission" date="2022-08" db="EMBL/GenBank/DDBJ databases">
        <authorList>
            <person name="Marques A."/>
        </authorList>
    </citation>
    <scope>NUCLEOTIDE SEQUENCE</scope>
    <source>
        <strain evidence="2">RhyPub2mFocal</strain>
        <tissue evidence="2">Leaves</tissue>
    </source>
</reference>
<dbReference type="EMBL" id="JAMFTS010000005">
    <property type="protein sequence ID" value="KAJ4746370.1"/>
    <property type="molecule type" value="Genomic_DNA"/>
</dbReference>
<evidence type="ECO:0000313" key="2">
    <source>
        <dbReference type="EMBL" id="KAJ4746370.1"/>
    </source>
</evidence>
<dbReference type="Pfam" id="PF13966">
    <property type="entry name" value="zf-RVT"/>
    <property type="match status" value="1"/>
</dbReference>
<evidence type="ECO:0000313" key="3">
    <source>
        <dbReference type="Proteomes" id="UP001140206"/>
    </source>
</evidence>
<name>A0AAV8BTS0_9POAL</name>
<gene>
    <name evidence="2" type="ORF">LUZ62_080775</name>
</gene>
<dbReference type="Proteomes" id="UP001140206">
    <property type="component" value="Chromosome 5"/>
</dbReference>
<dbReference type="AlphaFoldDB" id="A0AAV8BTS0"/>
<sequence length="429" mass="49594">MPLMYLGLPLTLRRPDRVMFQALIDKVQRKLSGWKSSLLSRAGRLVLCQSVLSTIPVYFMSVFKLPAWVIKAIDRIRRNFLWGSSNGTGRAMHLLSWDKVCLPKALGGFGLQDLRLQNLSLLLKWWWRLYHHENSLWGKLALNFFGKMDANTPPLAWNKTGSFFWKDLMLIRLLFQISTFSVIHSGLNSLFWYSNWGASFLFFFNSLDKPPLRRNISLKAARLEHFSVLTAPLTFQQHLSLLEAQQLSLTSQKDRLLWKWTTHGNFTTASAYKHLVSAGKTDTPFFFLWKIKVPPSLKLFLLLLARGRLLTQEQLLKRNLVCPQGCVLCNDNCCETALHLFFNCPYSDSIWRSLGFQVSGMPPEASLQEKFLAVFSPACSQQRRMSLISTTFWAIWLERNNRTFRQQARPIGAVQQWIINESTIFMKCC</sequence>
<protein>
    <submittedName>
        <fullName evidence="2">RNA-directed DNA polymerase (Reverse transcriptase)-related family protein</fullName>
    </submittedName>
</protein>
<dbReference type="PANTHER" id="PTHR33116">
    <property type="entry name" value="REVERSE TRANSCRIPTASE ZINC-BINDING DOMAIN-CONTAINING PROTEIN-RELATED-RELATED"/>
    <property type="match status" value="1"/>
</dbReference>
<dbReference type="InterPro" id="IPR026960">
    <property type="entry name" value="RVT-Znf"/>
</dbReference>
<dbReference type="PANTHER" id="PTHR33116:SF78">
    <property type="entry name" value="OS12G0587133 PROTEIN"/>
    <property type="match status" value="1"/>
</dbReference>
<keyword evidence="3" id="KW-1185">Reference proteome</keyword>
<keyword evidence="2" id="KW-0695">RNA-directed DNA polymerase</keyword>
<keyword evidence="2" id="KW-0808">Transferase</keyword>
<dbReference type="GO" id="GO:0003964">
    <property type="term" value="F:RNA-directed DNA polymerase activity"/>
    <property type="evidence" value="ECO:0007669"/>
    <property type="project" value="UniProtKB-KW"/>
</dbReference>
<accession>A0AAV8BTS0</accession>